<dbReference type="Proteomes" id="UP000289738">
    <property type="component" value="Chromosome B03"/>
</dbReference>
<protein>
    <submittedName>
        <fullName evidence="1">Uncharacterized protein</fullName>
    </submittedName>
</protein>
<evidence type="ECO:0000313" key="1">
    <source>
        <dbReference type="EMBL" id="RYR21911.1"/>
    </source>
</evidence>
<gene>
    <name evidence="1" type="ORF">Ahy_B03g067206</name>
</gene>
<dbReference type="EMBL" id="SDMP01000013">
    <property type="protein sequence ID" value="RYR21911.1"/>
    <property type="molecule type" value="Genomic_DNA"/>
</dbReference>
<sequence length="70" mass="8239">MGKYEWDNSTQAEVDHYRVEFVSRIPFHEMNCDRNITIKKSEVMRLSKPSAVLLSPYCQVDSYDIYSDSD</sequence>
<proteinExistence type="predicted"/>
<keyword evidence="2" id="KW-1185">Reference proteome</keyword>
<dbReference type="AlphaFoldDB" id="A0A445A632"/>
<reference evidence="1 2" key="1">
    <citation type="submission" date="2019-01" db="EMBL/GenBank/DDBJ databases">
        <title>Sequencing of cultivated peanut Arachis hypogaea provides insights into genome evolution and oil improvement.</title>
        <authorList>
            <person name="Chen X."/>
        </authorList>
    </citation>
    <scope>NUCLEOTIDE SEQUENCE [LARGE SCALE GENOMIC DNA]</scope>
    <source>
        <strain evidence="2">cv. Fuhuasheng</strain>
        <tissue evidence="1">Leaves</tissue>
    </source>
</reference>
<organism evidence="1 2">
    <name type="scientific">Arachis hypogaea</name>
    <name type="common">Peanut</name>
    <dbReference type="NCBI Taxonomy" id="3818"/>
    <lineage>
        <taxon>Eukaryota</taxon>
        <taxon>Viridiplantae</taxon>
        <taxon>Streptophyta</taxon>
        <taxon>Embryophyta</taxon>
        <taxon>Tracheophyta</taxon>
        <taxon>Spermatophyta</taxon>
        <taxon>Magnoliopsida</taxon>
        <taxon>eudicotyledons</taxon>
        <taxon>Gunneridae</taxon>
        <taxon>Pentapetalae</taxon>
        <taxon>rosids</taxon>
        <taxon>fabids</taxon>
        <taxon>Fabales</taxon>
        <taxon>Fabaceae</taxon>
        <taxon>Papilionoideae</taxon>
        <taxon>50 kb inversion clade</taxon>
        <taxon>dalbergioids sensu lato</taxon>
        <taxon>Dalbergieae</taxon>
        <taxon>Pterocarpus clade</taxon>
        <taxon>Arachis</taxon>
    </lineage>
</organism>
<evidence type="ECO:0000313" key="2">
    <source>
        <dbReference type="Proteomes" id="UP000289738"/>
    </source>
</evidence>
<name>A0A445A632_ARAHY</name>
<comment type="caution">
    <text evidence="1">The sequence shown here is derived from an EMBL/GenBank/DDBJ whole genome shotgun (WGS) entry which is preliminary data.</text>
</comment>
<accession>A0A445A632</accession>